<evidence type="ECO:0000256" key="1">
    <source>
        <dbReference type="SAM" id="MobiDB-lite"/>
    </source>
</evidence>
<dbReference type="EMBL" id="OIVN01000300">
    <property type="protein sequence ID" value="SPC77901.1"/>
    <property type="molecule type" value="Genomic_DNA"/>
</dbReference>
<feature type="domain" description="DUF4283" evidence="3">
    <location>
        <begin position="40"/>
        <end position="113"/>
    </location>
</feature>
<feature type="transmembrane region" description="Helical" evidence="2">
    <location>
        <begin position="362"/>
        <end position="387"/>
    </location>
</feature>
<accession>A0A2N9ET86</accession>
<reference evidence="4" key="1">
    <citation type="submission" date="2018-02" db="EMBL/GenBank/DDBJ databases">
        <authorList>
            <person name="Cohen D.B."/>
            <person name="Kent A.D."/>
        </authorList>
    </citation>
    <scope>NUCLEOTIDE SEQUENCE</scope>
</reference>
<keyword evidence="2" id="KW-1133">Transmembrane helix</keyword>
<feature type="region of interest" description="Disordered" evidence="1">
    <location>
        <begin position="411"/>
        <end position="441"/>
    </location>
</feature>
<evidence type="ECO:0000259" key="3">
    <source>
        <dbReference type="Pfam" id="PF14111"/>
    </source>
</evidence>
<dbReference type="PANTHER" id="PTHR31286">
    <property type="entry name" value="GLYCINE-RICH CELL WALL STRUCTURAL PROTEIN 1.8-LIKE"/>
    <property type="match status" value="1"/>
</dbReference>
<evidence type="ECO:0000313" key="4">
    <source>
        <dbReference type="EMBL" id="SPC77901.1"/>
    </source>
</evidence>
<name>A0A2N9ET86_FAGSY</name>
<keyword evidence="2" id="KW-0472">Membrane</keyword>
<keyword evidence="2" id="KW-0812">Transmembrane</keyword>
<protein>
    <recommendedName>
        <fullName evidence="3">DUF4283 domain-containing protein</fullName>
    </recommendedName>
</protein>
<evidence type="ECO:0000256" key="2">
    <source>
        <dbReference type="SAM" id="Phobius"/>
    </source>
</evidence>
<dbReference type="AlphaFoldDB" id="A0A2N9ET86"/>
<proteinExistence type="predicted"/>
<sequence length="441" mass="49050">MDDTEEENLVALRNKTNRLVCKDNSFPFMASPIAKARAENLTLVGQIVVDHVINKNKVAIITQKAWSPAKGMSVKVVGENLFLFSFNDATDKCRIKGQAPWNIDGYHLILKRVEKNQLPCEVDFSITSFWVQAHNLPMEYLSKENAKIIINGMGKFLDVDLVGADKAKWGNFFCIKVEIKSYRPFFSKAFGLIRHLWKICGVKSNMRESITRKSNRAFDLMFLDVIQAHEAEKLGLCLTQACFLAWAAVIHVEDHPKTTNSSVVIQDIEDSSIKPMEATSSKSQTLGKRRILDGVHQECSKGKILEVKRFRDLKKMTRDKGGRKKLENLINPIPMAEEASPNLPPPTLMSSSISPWRSRAGFSLYISGGFLLQGSVGVGFVWASFVCSQGLFRARGRQDVRTNAQIYGYGVPTPPPGSAGAGFSYPSPPPNHSKPDNSANV</sequence>
<dbReference type="InterPro" id="IPR040256">
    <property type="entry name" value="At4g02000-like"/>
</dbReference>
<dbReference type="PANTHER" id="PTHR31286:SF178">
    <property type="entry name" value="DUF4283 DOMAIN-CONTAINING PROTEIN"/>
    <property type="match status" value="1"/>
</dbReference>
<dbReference type="InterPro" id="IPR025558">
    <property type="entry name" value="DUF4283"/>
</dbReference>
<gene>
    <name evidence="4" type="ORF">FSB_LOCUS5783</name>
</gene>
<organism evidence="4">
    <name type="scientific">Fagus sylvatica</name>
    <name type="common">Beechnut</name>
    <dbReference type="NCBI Taxonomy" id="28930"/>
    <lineage>
        <taxon>Eukaryota</taxon>
        <taxon>Viridiplantae</taxon>
        <taxon>Streptophyta</taxon>
        <taxon>Embryophyta</taxon>
        <taxon>Tracheophyta</taxon>
        <taxon>Spermatophyta</taxon>
        <taxon>Magnoliopsida</taxon>
        <taxon>eudicotyledons</taxon>
        <taxon>Gunneridae</taxon>
        <taxon>Pentapetalae</taxon>
        <taxon>rosids</taxon>
        <taxon>fabids</taxon>
        <taxon>Fagales</taxon>
        <taxon>Fagaceae</taxon>
        <taxon>Fagus</taxon>
    </lineage>
</organism>
<dbReference type="Pfam" id="PF14111">
    <property type="entry name" value="DUF4283"/>
    <property type="match status" value="1"/>
</dbReference>